<dbReference type="SMART" id="SM00355">
    <property type="entry name" value="ZnF_C2H2"/>
    <property type="match status" value="3"/>
</dbReference>
<keyword evidence="4 7" id="KW-0863">Zinc-finger</keyword>
<evidence type="ECO:0000313" key="11">
    <source>
        <dbReference type="Proteomes" id="UP001328107"/>
    </source>
</evidence>
<dbReference type="PROSITE" id="PS00028">
    <property type="entry name" value="ZINC_FINGER_C2H2_1"/>
    <property type="match status" value="2"/>
</dbReference>
<dbReference type="GO" id="GO:0000981">
    <property type="term" value="F:DNA-binding transcription factor activity, RNA polymerase II-specific"/>
    <property type="evidence" value="ECO:0007669"/>
    <property type="project" value="TreeGrafter"/>
</dbReference>
<evidence type="ECO:0000256" key="2">
    <source>
        <dbReference type="ARBA" id="ARBA00022723"/>
    </source>
</evidence>
<reference evidence="11" key="1">
    <citation type="submission" date="2022-10" db="EMBL/GenBank/DDBJ databases">
        <title>Genome assembly of Pristionchus species.</title>
        <authorList>
            <person name="Yoshida K."/>
            <person name="Sommer R.J."/>
        </authorList>
    </citation>
    <scope>NUCLEOTIDE SEQUENCE [LARGE SCALE GENOMIC DNA]</scope>
    <source>
        <strain evidence="11">RS5460</strain>
    </source>
</reference>
<keyword evidence="5" id="KW-0862">Zinc</keyword>
<dbReference type="GO" id="GO:0005634">
    <property type="term" value="C:nucleus"/>
    <property type="evidence" value="ECO:0007669"/>
    <property type="project" value="UniProtKB-SubCell"/>
</dbReference>
<feature type="domain" description="C2H2-type" evidence="9">
    <location>
        <begin position="163"/>
        <end position="192"/>
    </location>
</feature>
<evidence type="ECO:0000256" key="4">
    <source>
        <dbReference type="ARBA" id="ARBA00022771"/>
    </source>
</evidence>
<dbReference type="Gene3D" id="3.30.160.60">
    <property type="entry name" value="Classic Zinc Finger"/>
    <property type="match status" value="2"/>
</dbReference>
<dbReference type="PANTHER" id="PTHR24388">
    <property type="entry name" value="ZINC FINGER PROTEIN"/>
    <property type="match status" value="1"/>
</dbReference>
<evidence type="ECO:0000256" key="3">
    <source>
        <dbReference type="ARBA" id="ARBA00022737"/>
    </source>
</evidence>
<evidence type="ECO:0000256" key="8">
    <source>
        <dbReference type="SAM" id="MobiDB-lite"/>
    </source>
</evidence>
<feature type="non-terminal residue" evidence="10">
    <location>
        <position position="1"/>
    </location>
</feature>
<evidence type="ECO:0000256" key="1">
    <source>
        <dbReference type="ARBA" id="ARBA00004123"/>
    </source>
</evidence>
<dbReference type="EMBL" id="BTRK01000005">
    <property type="protein sequence ID" value="GMR56150.1"/>
    <property type="molecule type" value="Genomic_DNA"/>
</dbReference>
<feature type="domain" description="C2H2-type" evidence="9">
    <location>
        <begin position="135"/>
        <end position="158"/>
    </location>
</feature>
<protein>
    <recommendedName>
        <fullName evidence="9">C2H2-type domain-containing protein</fullName>
    </recommendedName>
</protein>
<keyword evidence="11" id="KW-1185">Reference proteome</keyword>
<feature type="domain" description="C2H2-type" evidence="9">
    <location>
        <begin position="107"/>
        <end position="134"/>
    </location>
</feature>
<keyword evidence="3" id="KW-0677">Repeat</keyword>
<accession>A0AAN5D4Z5</accession>
<dbReference type="PANTHER" id="PTHR24388:SF54">
    <property type="entry name" value="PROTEIN ESCARGOT"/>
    <property type="match status" value="1"/>
</dbReference>
<keyword evidence="6" id="KW-0539">Nucleus</keyword>
<dbReference type="InterPro" id="IPR050527">
    <property type="entry name" value="Snail/Krueppel_Znf"/>
</dbReference>
<gene>
    <name evidence="10" type="ORF">PMAYCL1PPCAC_26345</name>
</gene>
<evidence type="ECO:0000256" key="7">
    <source>
        <dbReference type="PROSITE-ProRule" id="PRU00042"/>
    </source>
</evidence>
<dbReference type="PROSITE" id="PS50157">
    <property type="entry name" value="ZINC_FINGER_C2H2_2"/>
    <property type="match status" value="3"/>
</dbReference>
<dbReference type="InterPro" id="IPR013087">
    <property type="entry name" value="Znf_C2H2_type"/>
</dbReference>
<evidence type="ECO:0000313" key="10">
    <source>
        <dbReference type="EMBL" id="GMR56150.1"/>
    </source>
</evidence>
<keyword evidence="2" id="KW-0479">Metal-binding</keyword>
<evidence type="ECO:0000256" key="5">
    <source>
        <dbReference type="ARBA" id="ARBA00022833"/>
    </source>
</evidence>
<comment type="caution">
    <text evidence="10">The sequence shown here is derived from an EMBL/GenBank/DDBJ whole genome shotgun (WGS) entry which is preliminary data.</text>
</comment>
<dbReference type="InterPro" id="IPR036236">
    <property type="entry name" value="Znf_C2H2_sf"/>
</dbReference>
<dbReference type="GO" id="GO:0000978">
    <property type="term" value="F:RNA polymerase II cis-regulatory region sequence-specific DNA binding"/>
    <property type="evidence" value="ECO:0007669"/>
    <property type="project" value="TreeGrafter"/>
</dbReference>
<feature type="compositionally biased region" description="Low complexity" evidence="8">
    <location>
        <begin position="1"/>
        <end position="16"/>
    </location>
</feature>
<dbReference type="SUPFAM" id="SSF57667">
    <property type="entry name" value="beta-beta-alpha zinc fingers"/>
    <property type="match status" value="1"/>
</dbReference>
<proteinExistence type="predicted"/>
<dbReference type="AlphaFoldDB" id="A0AAN5D4Z5"/>
<evidence type="ECO:0000259" key="9">
    <source>
        <dbReference type="PROSITE" id="PS50157"/>
    </source>
</evidence>
<dbReference type="Proteomes" id="UP001328107">
    <property type="component" value="Unassembled WGS sequence"/>
</dbReference>
<dbReference type="GO" id="GO:0008270">
    <property type="term" value="F:zinc ion binding"/>
    <property type="evidence" value="ECO:0007669"/>
    <property type="project" value="UniProtKB-KW"/>
</dbReference>
<evidence type="ECO:0000256" key="6">
    <source>
        <dbReference type="ARBA" id="ARBA00023242"/>
    </source>
</evidence>
<organism evidence="10 11">
    <name type="scientific">Pristionchus mayeri</name>
    <dbReference type="NCBI Taxonomy" id="1317129"/>
    <lineage>
        <taxon>Eukaryota</taxon>
        <taxon>Metazoa</taxon>
        <taxon>Ecdysozoa</taxon>
        <taxon>Nematoda</taxon>
        <taxon>Chromadorea</taxon>
        <taxon>Rhabditida</taxon>
        <taxon>Rhabditina</taxon>
        <taxon>Diplogasteromorpha</taxon>
        <taxon>Diplogasteroidea</taxon>
        <taxon>Neodiplogasteridae</taxon>
        <taxon>Pristionchus</taxon>
    </lineage>
</organism>
<name>A0AAN5D4Z5_9BILA</name>
<comment type="subcellular location">
    <subcellularLocation>
        <location evidence="1">Nucleus</location>
    </subcellularLocation>
</comment>
<feature type="region of interest" description="Disordered" evidence="8">
    <location>
        <begin position="1"/>
        <end position="21"/>
    </location>
</feature>
<sequence>RSSESTSNIPSSSRTSMQPTLTVPQFVLPSFGEEFKDETSMTEAPKIGLTAQVEANCNAQLAQLASGQNDAGQSGSNGPITSIAGIQAATLIPMALDQPKNEADKRFKCSVCSYSTNNKGTLKQHFCTHTGERRFVCSTCAATFTQGWVLRSHIQKVHKLPPFECGSCNERFDKSEELRAHLTEKLHARKRF</sequence>